<proteinExistence type="inferred from homology"/>
<dbReference type="InterPro" id="IPR018376">
    <property type="entry name" value="Enoyl-CoA_hyd/isom_CS"/>
</dbReference>
<dbReference type="Proteomes" id="UP001165092">
    <property type="component" value="Unassembled WGS sequence"/>
</dbReference>
<dbReference type="Gene3D" id="3.90.226.10">
    <property type="entry name" value="2-enoyl-CoA Hydratase, Chain A, domain 1"/>
    <property type="match status" value="1"/>
</dbReference>
<dbReference type="EMBL" id="BSQG01000009">
    <property type="protein sequence ID" value="GLU49771.1"/>
    <property type="molecule type" value="Genomic_DNA"/>
</dbReference>
<evidence type="ECO:0000256" key="1">
    <source>
        <dbReference type="ARBA" id="ARBA00005254"/>
    </source>
</evidence>
<comment type="caution">
    <text evidence="3">The sequence shown here is derived from an EMBL/GenBank/DDBJ whole genome shotgun (WGS) entry which is preliminary data.</text>
</comment>
<dbReference type="GO" id="GO:0006635">
    <property type="term" value="P:fatty acid beta-oxidation"/>
    <property type="evidence" value="ECO:0007669"/>
    <property type="project" value="TreeGrafter"/>
</dbReference>
<evidence type="ECO:0000256" key="2">
    <source>
        <dbReference type="RuleBase" id="RU003707"/>
    </source>
</evidence>
<name>A0A9W6UIB5_9ACTN</name>
<dbReference type="PROSITE" id="PS00166">
    <property type="entry name" value="ENOYL_COA_HYDRATASE"/>
    <property type="match status" value="1"/>
</dbReference>
<dbReference type="RefSeq" id="WP_285761312.1">
    <property type="nucleotide sequence ID" value="NZ_BSQG01000009.1"/>
</dbReference>
<accession>A0A9W6UIB5</accession>
<sequence length="253" mass="27278">MSASLRREGAVAVVEIDNPPLNIIDQETRTDLHRHLSGLALAPDVRCVVLTGSGERAFCAGADLNEEEELTPETVRRFIAEDNQVYDDVEALGVPVVAAVNGHCMGGGFELALACDIRVAAADAKFCAAGVKVGLVVSTTRLVRLVGLAAAKDIVLTGRTFTGDEARELGVVTRTAPRADVRAAALEVAQEIASRAPLAVRRAKSALAEAADLHYEQAMEREIDHFVALQNTWDHKHAIESFFQKRRPSFEGR</sequence>
<dbReference type="GO" id="GO:0003824">
    <property type="term" value="F:catalytic activity"/>
    <property type="evidence" value="ECO:0007669"/>
    <property type="project" value="InterPro"/>
</dbReference>
<evidence type="ECO:0000313" key="4">
    <source>
        <dbReference type="Proteomes" id="UP001165092"/>
    </source>
</evidence>
<evidence type="ECO:0000313" key="3">
    <source>
        <dbReference type="EMBL" id="GLU49771.1"/>
    </source>
</evidence>
<gene>
    <name evidence="3" type="ORF">Nans01_41220</name>
</gene>
<dbReference type="AlphaFoldDB" id="A0A9W6UIB5"/>
<dbReference type="PANTHER" id="PTHR11941:SF54">
    <property type="entry name" value="ENOYL-COA HYDRATASE, MITOCHONDRIAL"/>
    <property type="match status" value="1"/>
</dbReference>
<dbReference type="InterPro" id="IPR029045">
    <property type="entry name" value="ClpP/crotonase-like_dom_sf"/>
</dbReference>
<dbReference type="InterPro" id="IPR001753">
    <property type="entry name" value="Enoyl-CoA_hydra/iso"/>
</dbReference>
<keyword evidence="4" id="KW-1185">Reference proteome</keyword>
<comment type="similarity">
    <text evidence="1 2">Belongs to the enoyl-CoA hydratase/isomerase family.</text>
</comment>
<dbReference type="PANTHER" id="PTHR11941">
    <property type="entry name" value="ENOYL-COA HYDRATASE-RELATED"/>
    <property type="match status" value="1"/>
</dbReference>
<protein>
    <submittedName>
        <fullName evidence="3">Crotonase</fullName>
    </submittedName>
</protein>
<dbReference type="CDD" id="cd06558">
    <property type="entry name" value="crotonase-like"/>
    <property type="match status" value="1"/>
</dbReference>
<dbReference type="Pfam" id="PF00378">
    <property type="entry name" value="ECH_1"/>
    <property type="match status" value="1"/>
</dbReference>
<reference evidence="3" key="1">
    <citation type="submission" date="2023-02" db="EMBL/GenBank/DDBJ databases">
        <title>Nocardiopsis ansamitocini NBRC 112285.</title>
        <authorList>
            <person name="Ichikawa N."/>
            <person name="Sato H."/>
            <person name="Tonouchi N."/>
        </authorList>
    </citation>
    <scope>NUCLEOTIDE SEQUENCE</scope>
    <source>
        <strain evidence="3">NBRC 112285</strain>
    </source>
</reference>
<organism evidence="3 4">
    <name type="scientific">Nocardiopsis ansamitocini</name>
    <dbReference type="NCBI Taxonomy" id="1670832"/>
    <lineage>
        <taxon>Bacteria</taxon>
        <taxon>Bacillati</taxon>
        <taxon>Actinomycetota</taxon>
        <taxon>Actinomycetes</taxon>
        <taxon>Streptosporangiales</taxon>
        <taxon>Nocardiopsidaceae</taxon>
        <taxon>Nocardiopsis</taxon>
    </lineage>
</organism>
<dbReference type="SUPFAM" id="SSF52096">
    <property type="entry name" value="ClpP/crotonase"/>
    <property type="match status" value="1"/>
</dbReference>